<sequence>MYIKIAELAAYLELPEEYIVQQVRKGHVRTVFDGQEYLVNREQFLWHKEQLDLKRRQIKEEIEEHFLKIGMLKTKINTYTIIVNTKPKEKVVMPQWGNIWCLCSCFVYLA</sequence>
<name>W4Q020_9BACI</name>
<proteinExistence type="predicted"/>
<organism evidence="1 2">
    <name type="scientific">Halalkalibacter wakoensis JCM 9140</name>
    <dbReference type="NCBI Taxonomy" id="1236970"/>
    <lineage>
        <taxon>Bacteria</taxon>
        <taxon>Bacillati</taxon>
        <taxon>Bacillota</taxon>
        <taxon>Bacilli</taxon>
        <taxon>Bacillales</taxon>
        <taxon>Bacillaceae</taxon>
        <taxon>Halalkalibacter</taxon>
    </lineage>
</organism>
<dbReference type="Proteomes" id="UP000018890">
    <property type="component" value="Unassembled WGS sequence"/>
</dbReference>
<protein>
    <recommendedName>
        <fullName evidence="3">Helix-turn-helix domain-containing protein</fullName>
    </recommendedName>
</protein>
<dbReference type="AlphaFoldDB" id="W4Q020"/>
<evidence type="ECO:0008006" key="3">
    <source>
        <dbReference type="Google" id="ProtNLM"/>
    </source>
</evidence>
<dbReference type="EMBL" id="BAUT01000008">
    <property type="protein sequence ID" value="GAE25295.1"/>
    <property type="molecule type" value="Genomic_DNA"/>
</dbReference>
<reference evidence="1" key="1">
    <citation type="journal article" date="2014" name="Genome Announc.">
        <title>Draft Genome Sequences of Three Alkaliphilic Bacillus Strains, Bacillus wakoensis JCM 9140T, Bacillus akibai JCM 9157T, and Bacillus hemicellulosilyticus JCM 9152T.</title>
        <authorList>
            <person name="Yuki M."/>
            <person name="Oshima K."/>
            <person name="Suda W."/>
            <person name="Oshida Y."/>
            <person name="Kitamura K."/>
            <person name="Iida T."/>
            <person name="Hattori M."/>
            <person name="Ohkuma M."/>
        </authorList>
    </citation>
    <scope>NUCLEOTIDE SEQUENCE [LARGE SCALE GENOMIC DNA]</scope>
    <source>
        <strain evidence="1">JCM 9140</strain>
    </source>
</reference>
<evidence type="ECO:0000313" key="2">
    <source>
        <dbReference type="Proteomes" id="UP000018890"/>
    </source>
</evidence>
<evidence type="ECO:0000313" key="1">
    <source>
        <dbReference type="EMBL" id="GAE25295.1"/>
    </source>
</evidence>
<keyword evidence="2" id="KW-1185">Reference proteome</keyword>
<dbReference type="RefSeq" id="WP_235715286.1">
    <property type="nucleotide sequence ID" value="NZ_BAUT01000008.1"/>
</dbReference>
<gene>
    <name evidence="1" type="ORF">JCM9140_1281</name>
</gene>
<accession>W4Q020</accession>
<comment type="caution">
    <text evidence="1">The sequence shown here is derived from an EMBL/GenBank/DDBJ whole genome shotgun (WGS) entry which is preliminary data.</text>
</comment>
<dbReference type="STRING" id="1236970.JCM9140_1281"/>